<proteinExistence type="predicted"/>
<accession>A0A514TVA4</accession>
<organism evidence="1 2">
    <name type="scientific">Aeromonas phage PS1</name>
    <dbReference type="NCBI Taxonomy" id="2591406"/>
    <lineage>
        <taxon>Viruses</taxon>
        <taxon>Duplodnaviria</taxon>
        <taxon>Heunggongvirae</taxon>
        <taxon>Uroviricota</taxon>
        <taxon>Caudoviricetes</taxon>
        <taxon>Chimalliviridae</taxon>
        <taxon>Ferozepurvirus</taxon>
        <taxon>Ferozepurvirus PS1</taxon>
    </lineage>
</organism>
<dbReference type="Proteomes" id="UP000317703">
    <property type="component" value="Segment"/>
</dbReference>
<sequence length="86" mass="9147">MLQQLHCVVNNDYTLSPVSSPVSNGVIVSLAVSSDPVGGTTGVLSWNNQPQAFIVYDLTGTRINGYTPVSTDPVTIRSIDNIIQSL</sequence>
<protein>
    <submittedName>
        <fullName evidence="1">Uncharacterized protein</fullName>
    </submittedName>
</protein>
<evidence type="ECO:0000313" key="2">
    <source>
        <dbReference type="Proteomes" id="UP000317703"/>
    </source>
</evidence>
<reference evidence="1" key="1">
    <citation type="submission" date="2019-06" db="EMBL/GenBank/DDBJ databases">
        <title>Complete genome sequence of Aeromonas hydrophila bacteriophage PS1.</title>
        <authorList>
            <person name="Rai S."/>
            <person name="Tyagi A."/>
            <person name="Kumar N."/>
            <person name="Singh N."/>
        </authorList>
    </citation>
    <scope>NUCLEOTIDE SEQUENCE [LARGE SCALE GENOMIC DNA]</scope>
</reference>
<dbReference type="EMBL" id="MN032614">
    <property type="protein sequence ID" value="QDJ96900.1"/>
    <property type="molecule type" value="Genomic_DNA"/>
</dbReference>
<evidence type="ECO:0000313" key="1">
    <source>
        <dbReference type="EMBL" id="QDJ96900.1"/>
    </source>
</evidence>
<keyword evidence="2" id="KW-1185">Reference proteome</keyword>
<gene>
    <name evidence="1" type="ORF">PS1_0141</name>
</gene>
<name>A0A514TVA4_9CAUD</name>